<evidence type="ECO:0000256" key="4">
    <source>
        <dbReference type="PROSITE-ProRule" id="PRU00175"/>
    </source>
</evidence>
<keyword evidence="8" id="KW-1185">Reference proteome</keyword>
<feature type="compositionally biased region" description="Polar residues" evidence="5">
    <location>
        <begin position="231"/>
        <end position="253"/>
    </location>
</feature>
<accession>A0ABY6SGJ8</accession>
<dbReference type="Proteomes" id="UP000280685">
    <property type="component" value="Chromosome 6"/>
</dbReference>
<feature type="region of interest" description="Disordered" evidence="5">
    <location>
        <begin position="224"/>
        <end position="253"/>
    </location>
</feature>
<dbReference type="Gene3D" id="3.30.40.10">
    <property type="entry name" value="Zinc/RING finger domain, C3HC4 (zinc finger)"/>
    <property type="match status" value="1"/>
</dbReference>
<gene>
    <name evidence="7" type="ORF">PODCO_602005</name>
</gene>
<feature type="domain" description="RING-type" evidence="6">
    <location>
        <begin position="12"/>
        <end position="51"/>
    </location>
</feature>
<feature type="region of interest" description="Disordered" evidence="5">
    <location>
        <begin position="177"/>
        <end position="208"/>
    </location>
</feature>
<dbReference type="InterPro" id="IPR042448">
    <property type="entry name" value="CCNB1IP1"/>
</dbReference>
<dbReference type="InterPro" id="IPR001841">
    <property type="entry name" value="Znf_RING"/>
</dbReference>
<keyword evidence="1" id="KW-0479">Metal-binding</keyword>
<dbReference type="PROSITE" id="PS50089">
    <property type="entry name" value="ZF_RING_2"/>
    <property type="match status" value="1"/>
</dbReference>
<evidence type="ECO:0000256" key="3">
    <source>
        <dbReference type="ARBA" id="ARBA00022833"/>
    </source>
</evidence>
<organism evidence="7 8">
    <name type="scientific">Podospora comata</name>
    <dbReference type="NCBI Taxonomy" id="48703"/>
    <lineage>
        <taxon>Eukaryota</taxon>
        <taxon>Fungi</taxon>
        <taxon>Dikarya</taxon>
        <taxon>Ascomycota</taxon>
        <taxon>Pezizomycotina</taxon>
        <taxon>Sordariomycetes</taxon>
        <taxon>Sordariomycetidae</taxon>
        <taxon>Sordariales</taxon>
        <taxon>Podosporaceae</taxon>
        <taxon>Podospora</taxon>
    </lineage>
</organism>
<dbReference type="PANTHER" id="PTHR14305">
    <property type="entry name" value="E3 UBIQUITIN-PROTEIN LIGASE CCNB1IP1"/>
    <property type="match status" value="1"/>
</dbReference>
<evidence type="ECO:0000256" key="5">
    <source>
        <dbReference type="SAM" id="MobiDB-lite"/>
    </source>
</evidence>
<dbReference type="InterPro" id="IPR017907">
    <property type="entry name" value="Znf_RING_CS"/>
</dbReference>
<sequence>MPVYLKCKVQGCDAELVNGMVVTSCMHILCNQCAITHGFGNEPPWSCPVCRKHLEEEEICNHQDWESSVQDAVQLMYGLSPTMIMEAASSAMAFWSQQLEVQISKDGREKAELSRTCAGWKAKYDAIQREEEIISRQCEDLNRDLEKRNKELLHFRSVYDKLKKKCRELQEQLYQMRAEEGTSQREQVSSGRLRPRDLPQAGHGVRDTRLPRAAFSGADRISRPRYVTVAPDQQAQTVQRSMTVPESYTHQSK</sequence>
<name>A0ABY6SGJ8_PODCO</name>
<evidence type="ECO:0000259" key="6">
    <source>
        <dbReference type="PROSITE" id="PS50089"/>
    </source>
</evidence>
<reference evidence="7" key="1">
    <citation type="submission" date="2018-02" db="EMBL/GenBank/DDBJ databases">
        <authorList>
            <person name="Silar P."/>
        </authorList>
    </citation>
    <scope>NUCLEOTIDE SEQUENCE [LARGE SCALE GENOMIC DNA]</scope>
    <source>
        <strain evidence="7">T</strain>
    </source>
</reference>
<keyword evidence="3" id="KW-0862">Zinc</keyword>
<dbReference type="InterPro" id="IPR013083">
    <property type="entry name" value="Znf_RING/FYVE/PHD"/>
</dbReference>
<evidence type="ECO:0000256" key="1">
    <source>
        <dbReference type="ARBA" id="ARBA00022723"/>
    </source>
</evidence>
<keyword evidence="2 4" id="KW-0863">Zinc-finger</keyword>
<dbReference type="SUPFAM" id="SSF57850">
    <property type="entry name" value="RING/U-box"/>
    <property type="match status" value="1"/>
</dbReference>
<evidence type="ECO:0000256" key="2">
    <source>
        <dbReference type="ARBA" id="ARBA00022771"/>
    </source>
</evidence>
<protein>
    <recommendedName>
        <fullName evidence="6">RING-type domain-containing protein</fullName>
    </recommendedName>
</protein>
<dbReference type="EMBL" id="LR026969">
    <property type="protein sequence ID" value="VBB84031.1"/>
    <property type="molecule type" value="Genomic_DNA"/>
</dbReference>
<evidence type="ECO:0000313" key="8">
    <source>
        <dbReference type="Proteomes" id="UP000280685"/>
    </source>
</evidence>
<dbReference type="PROSITE" id="PS00518">
    <property type="entry name" value="ZF_RING_1"/>
    <property type="match status" value="1"/>
</dbReference>
<evidence type="ECO:0000313" key="7">
    <source>
        <dbReference type="EMBL" id="VBB84031.1"/>
    </source>
</evidence>
<proteinExistence type="predicted"/>
<dbReference type="PANTHER" id="PTHR14305:SF0">
    <property type="entry name" value="E3 UBIQUITIN-PROTEIN LIGASE CCNB1IP1"/>
    <property type="match status" value="1"/>
</dbReference>